<feature type="transmembrane region" description="Helical" evidence="1">
    <location>
        <begin position="12"/>
        <end position="35"/>
    </location>
</feature>
<keyword evidence="3" id="KW-1185">Reference proteome</keyword>
<dbReference type="Proteomes" id="UP000198724">
    <property type="component" value="Unassembled WGS sequence"/>
</dbReference>
<sequence length="211" mass="24469">MMKKFSIYKPYRFYWTRTYISYAFIAGVVLLILALKHVVGTPESHPIYSYLSVALVLPGIYHILLSVLVVNKYRPLKGALEGHIVFSKDAIEIDKQVYPLSAIRYVVFEGTDWLGDERSDRGFSNFFENTLSQGVENTLILHLLNGQVVRTRFQKLFACELRDVEDTILHYYLHNKLTYLQTVNALCLGDREEQHKLKEMKLHQTEANPLL</sequence>
<dbReference type="EMBL" id="FOOT01000006">
    <property type="protein sequence ID" value="SFH12269.1"/>
    <property type="molecule type" value="Genomic_DNA"/>
</dbReference>
<dbReference type="RefSeq" id="WP_092103891.1">
    <property type="nucleotide sequence ID" value="NZ_FOOT01000006.1"/>
</dbReference>
<evidence type="ECO:0000256" key="1">
    <source>
        <dbReference type="SAM" id="Phobius"/>
    </source>
</evidence>
<evidence type="ECO:0000313" key="3">
    <source>
        <dbReference type="Proteomes" id="UP000198724"/>
    </source>
</evidence>
<dbReference type="AlphaFoldDB" id="A0A1I2XGY5"/>
<dbReference type="STRING" id="1436961.SAMN05421739_10627"/>
<keyword evidence="1" id="KW-0812">Transmembrane</keyword>
<gene>
    <name evidence="2" type="ORF">SAMN05421739_10627</name>
</gene>
<keyword evidence="1" id="KW-0472">Membrane</keyword>
<protein>
    <submittedName>
        <fullName evidence="2">Uncharacterized protein</fullName>
    </submittedName>
</protein>
<feature type="transmembrane region" description="Helical" evidence="1">
    <location>
        <begin position="47"/>
        <end position="70"/>
    </location>
</feature>
<reference evidence="3" key="1">
    <citation type="submission" date="2016-10" db="EMBL/GenBank/DDBJ databases">
        <authorList>
            <person name="Varghese N."/>
            <person name="Submissions S."/>
        </authorList>
    </citation>
    <scope>NUCLEOTIDE SEQUENCE [LARGE SCALE GENOMIC DNA]</scope>
    <source>
        <strain evidence="3">LP51</strain>
    </source>
</reference>
<dbReference type="OrthoDB" id="1351456at2"/>
<organism evidence="2 3">
    <name type="scientific">Pontibacter chinhatensis</name>
    <dbReference type="NCBI Taxonomy" id="1436961"/>
    <lineage>
        <taxon>Bacteria</taxon>
        <taxon>Pseudomonadati</taxon>
        <taxon>Bacteroidota</taxon>
        <taxon>Cytophagia</taxon>
        <taxon>Cytophagales</taxon>
        <taxon>Hymenobacteraceae</taxon>
        <taxon>Pontibacter</taxon>
    </lineage>
</organism>
<proteinExistence type="predicted"/>
<accession>A0A1I2XGY5</accession>
<evidence type="ECO:0000313" key="2">
    <source>
        <dbReference type="EMBL" id="SFH12269.1"/>
    </source>
</evidence>
<name>A0A1I2XGY5_9BACT</name>
<keyword evidence="1" id="KW-1133">Transmembrane helix</keyword>